<dbReference type="EMBL" id="KN822948">
    <property type="protein sequence ID" value="KIO33406.1"/>
    <property type="molecule type" value="Genomic_DNA"/>
</dbReference>
<evidence type="ECO:0000313" key="2">
    <source>
        <dbReference type="EMBL" id="KIO33406.1"/>
    </source>
</evidence>
<dbReference type="OrthoDB" id="3231711at2759"/>
<evidence type="ECO:0000259" key="1">
    <source>
        <dbReference type="PROSITE" id="PS50181"/>
    </source>
</evidence>
<reference evidence="3" key="2">
    <citation type="submission" date="2015-01" db="EMBL/GenBank/DDBJ databases">
        <title>Evolutionary Origins and Diversification of the Mycorrhizal Mutualists.</title>
        <authorList>
            <consortium name="DOE Joint Genome Institute"/>
            <consortium name="Mycorrhizal Genomics Consortium"/>
            <person name="Kohler A."/>
            <person name="Kuo A."/>
            <person name="Nagy L.G."/>
            <person name="Floudas D."/>
            <person name="Copeland A."/>
            <person name="Barry K.W."/>
            <person name="Cichocki N."/>
            <person name="Veneault-Fourrey C."/>
            <person name="LaButti K."/>
            <person name="Lindquist E.A."/>
            <person name="Lipzen A."/>
            <person name="Lundell T."/>
            <person name="Morin E."/>
            <person name="Murat C."/>
            <person name="Riley R."/>
            <person name="Ohm R."/>
            <person name="Sun H."/>
            <person name="Tunlid A."/>
            <person name="Henrissat B."/>
            <person name="Grigoriev I.V."/>
            <person name="Hibbett D.S."/>
            <person name="Martin F."/>
        </authorList>
    </citation>
    <scope>NUCLEOTIDE SEQUENCE [LARGE SCALE GENOMIC DNA]</scope>
    <source>
        <strain evidence="3">MUT 4182</strain>
    </source>
</reference>
<dbReference type="SUPFAM" id="SSF81383">
    <property type="entry name" value="F-box domain"/>
    <property type="match status" value="1"/>
</dbReference>
<dbReference type="PROSITE" id="PS50181">
    <property type="entry name" value="FBOX"/>
    <property type="match status" value="1"/>
</dbReference>
<proteinExistence type="predicted"/>
<dbReference type="Gene3D" id="3.80.10.10">
    <property type="entry name" value="Ribonuclease Inhibitor"/>
    <property type="match status" value="1"/>
</dbReference>
<evidence type="ECO:0000313" key="3">
    <source>
        <dbReference type="Proteomes" id="UP000054248"/>
    </source>
</evidence>
<protein>
    <recommendedName>
        <fullName evidence="1">F-box domain-containing protein</fullName>
    </recommendedName>
</protein>
<dbReference type="SUPFAM" id="SSF52047">
    <property type="entry name" value="RNI-like"/>
    <property type="match status" value="1"/>
</dbReference>
<gene>
    <name evidence="2" type="ORF">M407DRAFT_233045</name>
</gene>
<sequence>MAKLSMERLARWFSRLSTRENGATLGTTLLERRSHNEFLPIHRLPPELLYIIIEIVYTEMSYKLLFALRSVCNHWMEIVDSMPQLWAQIALHHNANLISSCLQKSKNQPLDIWCQEGEGYNIRSNPAFQERVAGFLGHVGPLAARWRSLHYLAPTNAQHERMLNLPLHNLETLCVNISGAAVDYTGVFDTPRLRNLDARKLSLNWRSLSNLRSFQIDGCVPSPTVDELYILLKSSPNLELFKIARNRSSPTGHTTDLSDFHSSPILLPRLRTLNIVQVPFISHSRLLDLVEAPNLHRFVVFHHFPNHSYDFTPMFESAGRLIGAPRRSRGDGDTSRLSIFGAYDMLAVVVGDCRVILKNHGWAQGSRQEERPAGLSAVLRHFNARLCESIRVVRLSGFRSDQEMIDFAQTLNRHLPNVEELEMKMCISTSALEGLSILGRLSSSPTEGREACLFPSLVGFQFDVPKGLACDGILEVLKARWNVGQVQAIRQLTIEGGKIRRDTVDELKTHLQALNMTGIEVS</sequence>
<feature type="domain" description="F-box" evidence="1">
    <location>
        <begin position="38"/>
        <end position="89"/>
    </location>
</feature>
<dbReference type="Proteomes" id="UP000054248">
    <property type="component" value="Unassembled WGS sequence"/>
</dbReference>
<dbReference type="InterPro" id="IPR001810">
    <property type="entry name" value="F-box_dom"/>
</dbReference>
<dbReference type="InterPro" id="IPR032675">
    <property type="entry name" value="LRR_dom_sf"/>
</dbReference>
<keyword evidence="3" id="KW-1185">Reference proteome</keyword>
<name>A0A0C3QV58_9AGAM</name>
<reference evidence="2 3" key="1">
    <citation type="submission" date="2014-04" db="EMBL/GenBank/DDBJ databases">
        <authorList>
            <consortium name="DOE Joint Genome Institute"/>
            <person name="Kuo A."/>
            <person name="Girlanda M."/>
            <person name="Perotto S."/>
            <person name="Kohler A."/>
            <person name="Nagy L.G."/>
            <person name="Floudas D."/>
            <person name="Copeland A."/>
            <person name="Barry K.W."/>
            <person name="Cichocki N."/>
            <person name="Veneault-Fourrey C."/>
            <person name="LaButti K."/>
            <person name="Lindquist E.A."/>
            <person name="Lipzen A."/>
            <person name="Lundell T."/>
            <person name="Morin E."/>
            <person name="Murat C."/>
            <person name="Sun H."/>
            <person name="Tunlid A."/>
            <person name="Henrissat B."/>
            <person name="Grigoriev I.V."/>
            <person name="Hibbett D.S."/>
            <person name="Martin F."/>
            <person name="Nordberg H.P."/>
            <person name="Cantor M.N."/>
            <person name="Hua S.X."/>
        </authorList>
    </citation>
    <scope>NUCLEOTIDE SEQUENCE [LARGE SCALE GENOMIC DNA]</scope>
    <source>
        <strain evidence="2 3">MUT 4182</strain>
    </source>
</reference>
<dbReference type="InterPro" id="IPR036047">
    <property type="entry name" value="F-box-like_dom_sf"/>
</dbReference>
<dbReference type="HOGENOM" id="CLU_038859_0_0_1"/>
<organism evidence="2 3">
    <name type="scientific">Tulasnella calospora MUT 4182</name>
    <dbReference type="NCBI Taxonomy" id="1051891"/>
    <lineage>
        <taxon>Eukaryota</taxon>
        <taxon>Fungi</taxon>
        <taxon>Dikarya</taxon>
        <taxon>Basidiomycota</taxon>
        <taxon>Agaricomycotina</taxon>
        <taxon>Agaricomycetes</taxon>
        <taxon>Cantharellales</taxon>
        <taxon>Tulasnellaceae</taxon>
        <taxon>Tulasnella</taxon>
    </lineage>
</organism>
<dbReference type="AlphaFoldDB" id="A0A0C3QV58"/>
<accession>A0A0C3QV58</accession>